<evidence type="ECO:0000256" key="5">
    <source>
        <dbReference type="ARBA" id="ARBA00022737"/>
    </source>
</evidence>
<feature type="transmembrane region" description="Helical" evidence="12">
    <location>
        <begin position="658"/>
        <end position="678"/>
    </location>
</feature>
<dbReference type="PROSITE" id="PS50929">
    <property type="entry name" value="ABC_TM1F"/>
    <property type="match status" value="2"/>
</dbReference>
<dbReference type="Gene3D" id="1.20.1560.10">
    <property type="entry name" value="ABC transporter type 1, transmembrane domain"/>
    <property type="match status" value="1"/>
</dbReference>
<keyword evidence="6" id="KW-0547">Nucleotide-binding</keyword>
<feature type="transmembrane region" description="Helical" evidence="12">
    <location>
        <begin position="112"/>
        <end position="133"/>
    </location>
</feature>
<dbReference type="GO" id="GO:0016887">
    <property type="term" value="F:ATP hydrolysis activity"/>
    <property type="evidence" value="ECO:0007669"/>
    <property type="project" value="InterPro"/>
</dbReference>
<proteinExistence type="inferred from homology"/>
<dbReference type="FunFam" id="3.40.50.300:FF:000205">
    <property type="entry name" value="ABC transporter B family member 4"/>
    <property type="match status" value="1"/>
</dbReference>
<evidence type="ECO:0000313" key="17">
    <source>
        <dbReference type="WBParaSite" id="SRDH1_79410.7"/>
    </source>
</evidence>
<keyword evidence="10 12" id="KW-0472">Membrane</keyword>
<dbReference type="CDD" id="cd18578">
    <property type="entry name" value="ABC_6TM_Pgp_ABCB1_D2_like"/>
    <property type="match status" value="1"/>
</dbReference>
<keyword evidence="4 12" id="KW-0812">Transmembrane</keyword>
<protein>
    <recommendedName>
        <fullName evidence="18">Bile salt export pump</fullName>
    </recommendedName>
</protein>
<dbReference type="PANTHER" id="PTHR43394">
    <property type="entry name" value="ATP-DEPENDENT PERMEASE MDL1, MITOCHONDRIAL"/>
    <property type="match status" value="1"/>
</dbReference>
<dbReference type="InterPro" id="IPR036640">
    <property type="entry name" value="ABC1_TM_sf"/>
</dbReference>
<evidence type="ECO:0000259" key="14">
    <source>
        <dbReference type="PROSITE" id="PS50929"/>
    </source>
</evidence>
<feature type="domain" description="ABC transmembrane type-1" evidence="14">
    <location>
        <begin position="1"/>
        <end position="172"/>
    </location>
</feature>
<feature type="transmembrane region" description="Helical" evidence="12">
    <location>
        <begin position="758"/>
        <end position="780"/>
    </location>
</feature>
<dbReference type="SMART" id="SM00382">
    <property type="entry name" value="AAA"/>
    <property type="match status" value="2"/>
</dbReference>
<dbReference type="InterPro" id="IPR017871">
    <property type="entry name" value="ABC_transporter-like_CS"/>
</dbReference>
<dbReference type="SUPFAM" id="SSF52540">
    <property type="entry name" value="P-loop containing nucleoside triphosphate hydrolases"/>
    <property type="match status" value="2"/>
</dbReference>
<keyword evidence="8" id="KW-1278">Translocase</keyword>
<dbReference type="CDD" id="cd18577">
    <property type="entry name" value="ABC_6TM_Pgp_ABCB1_D1_like"/>
    <property type="match status" value="1"/>
</dbReference>
<keyword evidence="9 12" id="KW-1133">Transmembrane helix</keyword>
<evidence type="ECO:0000256" key="7">
    <source>
        <dbReference type="ARBA" id="ARBA00022840"/>
    </source>
</evidence>
<evidence type="ECO:0008006" key="18">
    <source>
        <dbReference type="Google" id="ProtNLM"/>
    </source>
</evidence>
<evidence type="ECO:0000259" key="13">
    <source>
        <dbReference type="PROSITE" id="PS50893"/>
    </source>
</evidence>
<feature type="transmembrane region" description="Helical" evidence="12">
    <location>
        <begin position="36"/>
        <end position="54"/>
    </location>
</feature>
<evidence type="ECO:0000313" key="15">
    <source>
        <dbReference type="Proteomes" id="UP000050792"/>
    </source>
</evidence>
<evidence type="ECO:0000256" key="3">
    <source>
        <dbReference type="ARBA" id="ARBA00022448"/>
    </source>
</evidence>
<keyword evidence="7" id="KW-0067">ATP-binding</keyword>
<feature type="transmembrane region" description="Helical" evidence="12">
    <location>
        <begin position="533"/>
        <end position="553"/>
    </location>
</feature>
<dbReference type="WBParaSite" id="SRDH1_79410.8">
    <property type="protein sequence ID" value="SRDH1_79410.8"/>
    <property type="gene ID" value="SRDH1_79410"/>
</dbReference>
<dbReference type="Pfam" id="PF00664">
    <property type="entry name" value="ABC_membrane"/>
    <property type="match status" value="2"/>
</dbReference>
<feature type="transmembrane region" description="Helical" evidence="12">
    <location>
        <begin position="684"/>
        <end position="701"/>
    </location>
</feature>
<dbReference type="PROSITE" id="PS00211">
    <property type="entry name" value="ABC_TRANSPORTER_1"/>
    <property type="match status" value="2"/>
</dbReference>
<comment type="subcellular location">
    <subcellularLocation>
        <location evidence="1">Membrane</location>
        <topology evidence="1">Multi-pass membrane protein</topology>
    </subcellularLocation>
</comment>
<evidence type="ECO:0000256" key="11">
    <source>
        <dbReference type="ARBA" id="ARBA00023180"/>
    </source>
</evidence>
<dbReference type="CDD" id="cd03249">
    <property type="entry name" value="ABC_MTABC3_MDL1_MDL2"/>
    <property type="match status" value="2"/>
</dbReference>
<feature type="domain" description="ABC transporter" evidence="13">
    <location>
        <begin position="206"/>
        <end position="442"/>
    </location>
</feature>
<comment type="similarity">
    <text evidence="2">Belongs to the ABC transporter superfamily. ABCB family. Multidrug resistance exporter (TC 3.A.1.201) subfamily.</text>
</comment>
<dbReference type="InterPro" id="IPR027417">
    <property type="entry name" value="P-loop_NTPase"/>
</dbReference>
<evidence type="ECO:0000256" key="12">
    <source>
        <dbReference type="SAM" id="Phobius"/>
    </source>
</evidence>
<sequence length="1101" mass="120514">MGSTLTDFIKNLSGFIVGIIINFTVGWKLALVACAILPIIGAVFGCFGFLMKYFTLKEIVAYTRAGAVVSEVLEAIRTVVAFGGEKKELKRYREQLGTAEEAGLKKVVASGAVNGTIGLTVFCSTAILFWYGFKLIVKEDYDAGAIVTIFVNVLLGSVFLGNALPSFQYFMNAQASATEIYSIIERTPEIDKNCHGRLIPNFSGNVTFSNVSFAYPSRPDTAVLKNFNLSIKSGQTVALVGPSGSGKSTVIHMLQRFYDPTKGKVLIENEDIKNVDLKAYRNQIGCVQQEPVLFEGTISDNIRLGKLDATQDEIEEAAKLANAHGFIQQLPDGYDTYVGERGGGMSGGQKQCIAIARALIRKPRLLLLDEATSSLDAKSERVVQMALDRAIEGRTVVVVAHRLTTVRNANLIVVLDKGVVCESGTHDELVAGKGLYAAMLSNQRILESAENDDSELFDEGSRNKYVVSGKDLLTKLDDVYKMDNGEDSISETTGNVPHANFSLISTISVLRNQKKDIKFSPTLRILKLNRPELPLIVLGCICCVISGTTQPAFAILYTEMYSIFPLRSNPDLLFSRLTVVCGMMVVIGILRFVANISQSLFFGKSGGILISRIRLKVFESMLNQEVGWFDKPENQPGILTAKLANDAMRVTMISGSQLGFIIEAVALMAMSFVVSFIYSWQLTLLILVFYPLIVIGGFFQMRTLSGSSSIRNANESMRIAQEVIGSSYTVTAFTLEDYFFKRFESHAVENVKKNLKTIFFNAIMYAIAESVLFFSVAAAYSLGAHLVSTKTITVLAVFRVFVTIHLSAQSLGRTATLVLGTKAAGSAAKCILEILDRKPLISTNIGIVPHEKFKGKISFKNIDFKYSAQTERRVLKNFSHTVEPGQTVALVGPSGCGKSTLLQLVLRFYDPSYHGPDSGVFFDDINIRDIAPSWVRKQIGLVSQEPTLFDLTIRENIAYGDNSREVTMEEIIEAARAANIHDFITTLPEQYETKVGQRGTKLSGGQKQRIAIARALVRKPVLLVLDEATSALDNESERIVQEALDAAMGSRTSLVVAHRLSTIVNADLVVVLQDGCKIESGPPAALLAKKGAFYALHHMEN</sequence>
<dbReference type="InterPro" id="IPR003439">
    <property type="entry name" value="ABC_transporter-like_ATP-bd"/>
</dbReference>
<dbReference type="WBParaSite" id="SRDH1_79410.7">
    <property type="protein sequence ID" value="SRDH1_79410.7"/>
    <property type="gene ID" value="SRDH1_79410"/>
</dbReference>
<evidence type="ECO:0000256" key="4">
    <source>
        <dbReference type="ARBA" id="ARBA00022692"/>
    </source>
</evidence>
<dbReference type="AlphaFoldDB" id="A0AA85G800"/>
<evidence type="ECO:0000256" key="8">
    <source>
        <dbReference type="ARBA" id="ARBA00022967"/>
    </source>
</evidence>
<organism evidence="15 16">
    <name type="scientific">Schistosoma rodhaini</name>
    <dbReference type="NCBI Taxonomy" id="6188"/>
    <lineage>
        <taxon>Eukaryota</taxon>
        <taxon>Metazoa</taxon>
        <taxon>Spiralia</taxon>
        <taxon>Lophotrochozoa</taxon>
        <taxon>Platyhelminthes</taxon>
        <taxon>Trematoda</taxon>
        <taxon>Digenea</taxon>
        <taxon>Strigeidida</taxon>
        <taxon>Schistosomatoidea</taxon>
        <taxon>Schistosomatidae</taxon>
        <taxon>Schistosoma</taxon>
    </lineage>
</organism>
<feature type="domain" description="ABC transporter" evidence="13">
    <location>
        <begin position="857"/>
        <end position="1099"/>
    </location>
</feature>
<feature type="domain" description="ABC transmembrane type-1" evidence="14">
    <location>
        <begin position="537"/>
        <end position="823"/>
    </location>
</feature>
<dbReference type="GO" id="GO:0090374">
    <property type="term" value="P:oligopeptide export from mitochondrion"/>
    <property type="evidence" value="ECO:0007669"/>
    <property type="project" value="TreeGrafter"/>
</dbReference>
<feature type="transmembrane region" description="Helical" evidence="12">
    <location>
        <begin position="145"/>
        <end position="164"/>
    </location>
</feature>
<dbReference type="Gene3D" id="3.40.50.300">
    <property type="entry name" value="P-loop containing nucleotide triphosphate hydrolases"/>
    <property type="match status" value="2"/>
</dbReference>
<keyword evidence="3" id="KW-0813">Transport</keyword>
<dbReference type="InterPro" id="IPR003593">
    <property type="entry name" value="AAA+_ATPase"/>
</dbReference>
<reference evidence="15" key="1">
    <citation type="submission" date="2022-06" db="EMBL/GenBank/DDBJ databases">
        <authorList>
            <person name="Berger JAMES D."/>
            <person name="Berger JAMES D."/>
        </authorList>
    </citation>
    <scope>NUCLEOTIDE SEQUENCE [LARGE SCALE GENOMIC DNA]</scope>
</reference>
<dbReference type="GO" id="GO:0005743">
    <property type="term" value="C:mitochondrial inner membrane"/>
    <property type="evidence" value="ECO:0007669"/>
    <property type="project" value="TreeGrafter"/>
</dbReference>
<dbReference type="PROSITE" id="PS50893">
    <property type="entry name" value="ABC_TRANSPORTER_2"/>
    <property type="match status" value="2"/>
</dbReference>
<dbReference type="InterPro" id="IPR039421">
    <property type="entry name" value="Type_1_exporter"/>
</dbReference>
<dbReference type="GO" id="GO:0015421">
    <property type="term" value="F:ABC-type oligopeptide transporter activity"/>
    <property type="evidence" value="ECO:0007669"/>
    <property type="project" value="TreeGrafter"/>
</dbReference>
<evidence type="ECO:0000256" key="1">
    <source>
        <dbReference type="ARBA" id="ARBA00004141"/>
    </source>
</evidence>
<dbReference type="InterPro" id="IPR011527">
    <property type="entry name" value="ABC1_TM_dom"/>
</dbReference>
<reference evidence="16 17" key="2">
    <citation type="submission" date="2023-11" db="UniProtKB">
        <authorList>
            <consortium name="WormBaseParasite"/>
        </authorList>
    </citation>
    <scope>IDENTIFICATION</scope>
</reference>
<feature type="transmembrane region" description="Helical" evidence="12">
    <location>
        <begin position="573"/>
        <end position="594"/>
    </location>
</feature>
<evidence type="ECO:0000256" key="2">
    <source>
        <dbReference type="ARBA" id="ARBA00007577"/>
    </source>
</evidence>
<dbReference type="GO" id="GO:0005524">
    <property type="term" value="F:ATP binding"/>
    <property type="evidence" value="ECO:0007669"/>
    <property type="project" value="UniProtKB-KW"/>
</dbReference>
<keyword evidence="11" id="KW-0325">Glycoprotein</keyword>
<accession>A0AA85G800</accession>
<keyword evidence="15" id="KW-1185">Reference proteome</keyword>
<keyword evidence="5" id="KW-0677">Repeat</keyword>
<evidence type="ECO:0000256" key="10">
    <source>
        <dbReference type="ARBA" id="ARBA00023136"/>
    </source>
</evidence>
<evidence type="ECO:0000256" key="9">
    <source>
        <dbReference type="ARBA" id="ARBA00022989"/>
    </source>
</evidence>
<name>A0AA85G800_9TREM</name>
<dbReference type="PANTHER" id="PTHR43394:SF27">
    <property type="entry name" value="ATP-DEPENDENT TRANSLOCASE ABCB1-LIKE"/>
    <property type="match status" value="1"/>
</dbReference>
<dbReference type="WBParaSite" id="SRDH1_79410.6">
    <property type="protein sequence ID" value="SRDH1_79410.6"/>
    <property type="gene ID" value="SRDH1_79410"/>
</dbReference>
<evidence type="ECO:0000313" key="16">
    <source>
        <dbReference type="WBParaSite" id="SRDH1_79410.6"/>
    </source>
</evidence>
<dbReference type="SUPFAM" id="SSF90123">
    <property type="entry name" value="ABC transporter transmembrane region"/>
    <property type="match status" value="2"/>
</dbReference>
<dbReference type="Pfam" id="PF00005">
    <property type="entry name" value="ABC_tran"/>
    <property type="match status" value="2"/>
</dbReference>
<evidence type="ECO:0000256" key="6">
    <source>
        <dbReference type="ARBA" id="ARBA00022741"/>
    </source>
</evidence>
<dbReference type="Proteomes" id="UP000050792">
    <property type="component" value="Unassembled WGS sequence"/>
</dbReference>
<dbReference type="FunFam" id="3.40.50.300:FF:000479">
    <property type="entry name" value="Multidrug resistance protein 1A"/>
    <property type="match status" value="1"/>
</dbReference>